<keyword evidence="6 9" id="KW-0067">ATP-binding</keyword>
<evidence type="ECO:0000256" key="4">
    <source>
        <dbReference type="ARBA" id="ARBA00022618"/>
    </source>
</evidence>
<dbReference type="GO" id="GO:0005886">
    <property type="term" value="C:plasma membrane"/>
    <property type="evidence" value="ECO:0007669"/>
    <property type="project" value="UniProtKB-SubCell"/>
</dbReference>
<keyword evidence="4 9" id="KW-0132">Cell division</keyword>
<keyword evidence="3 9" id="KW-1003">Cell membrane</keyword>
<comment type="subcellular location">
    <subcellularLocation>
        <location evidence="9">Cell membrane</location>
        <topology evidence="9">Peripheral membrane protein</topology>
        <orientation evidence="9">Cytoplasmic side</orientation>
    </subcellularLocation>
</comment>
<keyword evidence="8 9" id="KW-0131">Cell cycle</keyword>
<dbReference type="PANTHER" id="PTHR24220">
    <property type="entry name" value="IMPORT ATP-BINDING PROTEIN"/>
    <property type="match status" value="1"/>
</dbReference>
<evidence type="ECO:0000256" key="5">
    <source>
        <dbReference type="ARBA" id="ARBA00022741"/>
    </source>
</evidence>
<dbReference type="SMART" id="SM00382">
    <property type="entry name" value="AAA"/>
    <property type="match status" value="1"/>
</dbReference>
<dbReference type="GO" id="GO:0005524">
    <property type="term" value="F:ATP binding"/>
    <property type="evidence" value="ECO:0007669"/>
    <property type="project" value="UniProtKB-UniRule"/>
</dbReference>
<keyword evidence="7 9" id="KW-0472">Membrane</keyword>
<dbReference type="GO" id="GO:0051301">
    <property type="term" value="P:cell division"/>
    <property type="evidence" value="ECO:0007669"/>
    <property type="project" value="UniProtKB-UniRule"/>
</dbReference>
<proteinExistence type="inferred from homology"/>
<gene>
    <name evidence="9" type="primary">ftsE</name>
    <name evidence="11" type="ORF">US99_C0048G0012</name>
</gene>
<name>A0A0G0NJ80_9BACT</name>
<feature type="domain" description="ABC transporter" evidence="10">
    <location>
        <begin position="21"/>
        <end position="243"/>
    </location>
</feature>
<protein>
    <recommendedName>
        <fullName evidence="2 9">Cell division ATP-binding protein FtsE</fullName>
    </recommendedName>
</protein>
<dbReference type="Gene3D" id="3.40.50.300">
    <property type="entry name" value="P-loop containing nucleotide triphosphate hydrolases"/>
    <property type="match status" value="1"/>
</dbReference>
<dbReference type="PATRIC" id="fig|1618432.3.peg.642"/>
<dbReference type="Proteomes" id="UP000034324">
    <property type="component" value="Unassembled WGS sequence"/>
</dbReference>
<comment type="function">
    <text evidence="9">Part of the ABC transporter FtsEX involved in cellular division.</text>
</comment>
<evidence type="ECO:0000256" key="1">
    <source>
        <dbReference type="ARBA" id="ARBA00005417"/>
    </source>
</evidence>
<evidence type="ECO:0000256" key="7">
    <source>
        <dbReference type="ARBA" id="ARBA00023136"/>
    </source>
</evidence>
<dbReference type="Pfam" id="PF00005">
    <property type="entry name" value="ABC_tran"/>
    <property type="match status" value="1"/>
</dbReference>
<dbReference type="InterPro" id="IPR017871">
    <property type="entry name" value="ABC_transporter-like_CS"/>
</dbReference>
<sequence length="243" mass="27189">MAYGCWKSRRDKIVVSLQPMILFDKVFKKFGSSTALDDISLEIKQGEFVFLVGPSGAGKTTMLRILTREILPTSGTVTVDKIDLTKLKNSEIPKLRRKVGVVFQDFKLLDDRTVFEQVALALEVLGKSDSEIVKAVEHTLKLVEIWDKRNLFPRQLSGGEAQRVTIARAVVGKPDIVLADEPTGDLDHKTAWGVIQLLNEINSWGTTILMATHNQEIVNTLKQRVITLKLGKITKDNTEGKYE</sequence>
<dbReference type="InterPro" id="IPR015854">
    <property type="entry name" value="ABC_transpr_LolD-like"/>
</dbReference>
<dbReference type="InterPro" id="IPR003439">
    <property type="entry name" value="ABC_transporter-like_ATP-bd"/>
</dbReference>
<dbReference type="GO" id="GO:0022857">
    <property type="term" value="F:transmembrane transporter activity"/>
    <property type="evidence" value="ECO:0007669"/>
    <property type="project" value="TreeGrafter"/>
</dbReference>
<organism evidence="11 12">
    <name type="scientific">Candidatus Daviesbacteria bacterium GW2011_GWF2_38_6</name>
    <dbReference type="NCBI Taxonomy" id="1618432"/>
    <lineage>
        <taxon>Bacteria</taxon>
        <taxon>Candidatus Daviesiibacteriota</taxon>
    </lineage>
</organism>
<dbReference type="PANTHER" id="PTHR24220:SF470">
    <property type="entry name" value="CELL DIVISION ATP-BINDING PROTEIN FTSE"/>
    <property type="match status" value="1"/>
</dbReference>
<dbReference type="FunFam" id="3.40.50.300:FF:000056">
    <property type="entry name" value="Cell division ATP-binding protein FtsE"/>
    <property type="match status" value="1"/>
</dbReference>
<evidence type="ECO:0000313" key="12">
    <source>
        <dbReference type="Proteomes" id="UP000034324"/>
    </source>
</evidence>
<evidence type="ECO:0000256" key="6">
    <source>
        <dbReference type="ARBA" id="ARBA00022840"/>
    </source>
</evidence>
<dbReference type="AlphaFoldDB" id="A0A0G0NJ80"/>
<dbReference type="NCBIfam" id="TIGR02673">
    <property type="entry name" value="FtsE"/>
    <property type="match status" value="1"/>
</dbReference>
<comment type="subunit">
    <text evidence="9">Homodimer. Forms a membrane-associated complex with FtsX.</text>
</comment>
<accession>A0A0G0NJ80</accession>
<keyword evidence="5 9" id="KW-0547">Nucleotide-binding</keyword>
<dbReference type="InterPro" id="IPR027417">
    <property type="entry name" value="P-loop_NTPase"/>
</dbReference>
<evidence type="ECO:0000256" key="9">
    <source>
        <dbReference type="RuleBase" id="RU365094"/>
    </source>
</evidence>
<evidence type="ECO:0000256" key="3">
    <source>
        <dbReference type="ARBA" id="ARBA00022475"/>
    </source>
</evidence>
<evidence type="ECO:0000256" key="2">
    <source>
        <dbReference type="ARBA" id="ARBA00020019"/>
    </source>
</evidence>
<dbReference type="InterPro" id="IPR005286">
    <property type="entry name" value="Cell_div_FtsE"/>
</dbReference>
<evidence type="ECO:0000259" key="10">
    <source>
        <dbReference type="PROSITE" id="PS50893"/>
    </source>
</evidence>
<dbReference type="EMBL" id="LBVC01000048">
    <property type="protein sequence ID" value="KKQ77126.1"/>
    <property type="molecule type" value="Genomic_DNA"/>
</dbReference>
<comment type="similarity">
    <text evidence="1 9">Belongs to the ABC transporter superfamily.</text>
</comment>
<comment type="caution">
    <text evidence="11">The sequence shown here is derived from an EMBL/GenBank/DDBJ whole genome shotgun (WGS) entry which is preliminary data.</text>
</comment>
<reference evidence="11 12" key="1">
    <citation type="journal article" date="2015" name="Nature">
        <title>rRNA introns, odd ribosomes, and small enigmatic genomes across a large radiation of phyla.</title>
        <authorList>
            <person name="Brown C.T."/>
            <person name="Hug L.A."/>
            <person name="Thomas B.C."/>
            <person name="Sharon I."/>
            <person name="Castelle C.J."/>
            <person name="Singh A."/>
            <person name="Wilkins M.J."/>
            <person name="Williams K.H."/>
            <person name="Banfield J.F."/>
        </authorList>
    </citation>
    <scope>NUCLEOTIDE SEQUENCE [LARGE SCALE GENOMIC DNA]</scope>
</reference>
<dbReference type="PROSITE" id="PS00211">
    <property type="entry name" value="ABC_TRANSPORTER_1"/>
    <property type="match status" value="1"/>
</dbReference>
<evidence type="ECO:0000313" key="11">
    <source>
        <dbReference type="EMBL" id="KKQ77126.1"/>
    </source>
</evidence>
<dbReference type="InterPro" id="IPR003593">
    <property type="entry name" value="AAA+_ATPase"/>
</dbReference>
<evidence type="ECO:0000256" key="8">
    <source>
        <dbReference type="ARBA" id="ARBA00023306"/>
    </source>
</evidence>
<dbReference type="GO" id="GO:0016887">
    <property type="term" value="F:ATP hydrolysis activity"/>
    <property type="evidence" value="ECO:0007669"/>
    <property type="project" value="InterPro"/>
</dbReference>
<dbReference type="PROSITE" id="PS50893">
    <property type="entry name" value="ABC_TRANSPORTER_2"/>
    <property type="match status" value="1"/>
</dbReference>
<dbReference type="SUPFAM" id="SSF52540">
    <property type="entry name" value="P-loop containing nucleoside triphosphate hydrolases"/>
    <property type="match status" value="1"/>
</dbReference>